<keyword evidence="8 14" id="KW-1133">Transmembrane helix</keyword>
<protein>
    <recommendedName>
        <fullName evidence="15">CWH43-like N-terminal domain-containing protein</fullName>
    </recommendedName>
</protein>
<evidence type="ECO:0000313" key="16">
    <source>
        <dbReference type="Ensembl" id="ENSGAGP00000008478.1"/>
    </source>
</evidence>
<dbReference type="InterPro" id="IPR019402">
    <property type="entry name" value="CWH43_N"/>
</dbReference>
<feature type="transmembrane region" description="Helical" evidence="14">
    <location>
        <begin position="7"/>
        <end position="27"/>
    </location>
</feature>
<accession>A0A452H245</accession>
<reference evidence="16" key="2">
    <citation type="submission" date="2025-08" db="UniProtKB">
        <authorList>
            <consortium name="Ensembl"/>
        </authorList>
    </citation>
    <scope>IDENTIFICATION</scope>
</reference>
<evidence type="ECO:0000256" key="11">
    <source>
        <dbReference type="ARBA" id="ARBA00023180"/>
    </source>
</evidence>
<dbReference type="GO" id="GO:0005886">
    <property type="term" value="C:plasma membrane"/>
    <property type="evidence" value="ECO:0007669"/>
    <property type="project" value="UniProtKB-SubCell"/>
</dbReference>
<feature type="transmembrane region" description="Helical" evidence="14">
    <location>
        <begin position="110"/>
        <end position="130"/>
    </location>
</feature>
<name>A0A452H245_9SAUR</name>
<feature type="transmembrane region" description="Helical" evidence="14">
    <location>
        <begin position="47"/>
        <end position="65"/>
    </location>
</feature>
<dbReference type="GO" id="GO:0006914">
    <property type="term" value="P:autophagy"/>
    <property type="evidence" value="ECO:0007669"/>
    <property type="project" value="UniProtKB-KW"/>
</dbReference>
<evidence type="ECO:0000256" key="13">
    <source>
        <dbReference type="ARBA" id="ARBA00045144"/>
    </source>
</evidence>
<reference evidence="16" key="3">
    <citation type="submission" date="2025-09" db="UniProtKB">
        <authorList>
            <consortium name="Ensembl"/>
        </authorList>
    </citation>
    <scope>IDENTIFICATION</scope>
</reference>
<feature type="domain" description="CWH43-like N-terminal" evidence="15">
    <location>
        <begin position="4"/>
        <end position="195"/>
    </location>
</feature>
<keyword evidence="10 14" id="KW-0472">Membrane</keyword>
<evidence type="ECO:0000256" key="5">
    <source>
        <dbReference type="ARBA" id="ARBA00022475"/>
    </source>
</evidence>
<dbReference type="Pfam" id="PF10277">
    <property type="entry name" value="Frag1"/>
    <property type="match status" value="1"/>
</dbReference>
<dbReference type="Proteomes" id="UP000291020">
    <property type="component" value="Unassembled WGS sequence"/>
</dbReference>
<evidence type="ECO:0000256" key="14">
    <source>
        <dbReference type="SAM" id="Phobius"/>
    </source>
</evidence>
<evidence type="ECO:0000256" key="6">
    <source>
        <dbReference type="ARBA" id="ARBA00022692"/>
    </source>
</evidence>
<keyword evidence="17" id="KW-1185">Reference proteome</keyword>
<dbReference type="AlphaFoldDB" id="A0A452H245"/>
<evidence type="ECO:0000259" key="15">
    <source>
        <dbReference type="Pfam" id="PF10277"/>
    </source>
</evidence>
<dbReference type="Ensembl" id="ENSGAGT00000009761.1">
    <property type="protein sequence ID" value="ENSGAGP00000008478.1"/>
    <property type="gene ID" value="ENSGAGG00000006741.1"/>
</dbReference>
<evidence type="ECO:0000256" key="1">
    <source>
        <dbReference type="ARBA" id="ARBA00004337"/>
    </source>
</evidence>
<dbReference type="PANTHER" id="PTHR21324">
    <property type="entry name" value="FASTING-INDUCIBLE INTEGRAL MEMBRANE PROTEIN TM6P1-RELATED"/>
    <property type="match status" value="1"/>
</dbReference>
<sequence length="223" mass="24429">MWGWALLPILLAIWGTVGFWVVARLYLLGFLPFFPSTCGSDPPQSCIFSQVLNVGAFLVVWISCLRFQQVQDWGGPCALNAAGLCLGLLCALGASLVGNFQQNNQLETHLFGAFLAFIVGVVYFWVQAVLTHRVKPQRGRRWIGEGHRPLLLLDSGSVFTLHGLGLRSEAAACEWTLALTLFLLFGLFAVDFRHIESCSLRLQRQAPAPTLELGAASTQTLAP</sequence>
<dbReference type="PANTHER" id="PTHR21324:SF3">
    <property type="entry name" value="MODULATOR OF MACROAUTOPHAGY TMEM150B"/>
    <property type="match status" value="1"/>
</dbReference>
<comment type="similarity">
    <text evidence="4">Belongs to the DRAM/TMEM150 family.</text>
</comment>
<comment type="function">
    <text evidence="13">Modulator of macroautophagy that causes accumulation of autophagosomes under basal conditions and enhances autophagic flux. Represses cell death and promotes long-term clonogenic survival of cells grown in the absence of glucose in a macroautophagy-independent manner. May have some role in extracellular matrix engulfment or growth factor receptor recycling, both of which can modulate cell survival.</text>
</comment>
<reference evidence="17" key="1">
    <citation type="journal article" date="2017" name="PLoS ONE">
        <title>The Agassiz's desert tortoise genome provides a resource for the conservation of a threatened species.</title>
        <authorList>
            <person name="Tollis M."/>
            <person name="DeNardo D.F."/>
            <person name="Cornelius J.A."/>
            <person name="Dolby G.A."/>
            <person name="Edwards T."/>
            <person name="Henen B.T."/>
            <person name="Karl A.E."/>
            <person name="Murphy R.W."/>
            <person name="Kusumi K."/>
        </authorList>
    </citation>
    <scope>NUCLEOTIDE SEQUENCE [LARGE SCALE GENOMIC DNA]</scope>
</reference>
<keyword evidence="5" id="KW-1003">Cell membrane</keyword>
<evidence type="ECO:0000256" key="2">
    <source>
        <dbReference type="ARBA" id="ARBA00004542"/>
    </source>
</evidence>
<evidence type="ECO:0000256" key="9">
    <source>
        <dbReference type="ARBA" id="ARBA00023006"/>
    </source>
</evidence>
<dbReference type="GO" id="GO:0000421">
    <property type="term" value="C:autophagosome membrane"/>
    <property type="evidence" value="ECO:0007669"/>
    <property type="project" value="UniProtKB-SubCell"/>
</dbReference>
<keyword evidence="9" id="KW-0072">Autophagy</keyword>
<keyword evidence="11" id="KW-0325">Glycoprotein</keyword>
<keyword evidence="12" id="KW-0968">Cytoplasmic vesicle</keyword>
<evidence type="ECO:0000256" key="7">
    <source>
        <dbReference type="ARBA" id="ARBA00022753"/>
    </source>
</evidence>
<dbReference type="GO" id="GO:0010008">
    <property type="term" value="C:endosome membrane"/>
    <property type="evidence" value="ECO:0007669"/>
    <property type="project" value="UniProtKB-SubCell"/>
</dbReference>
<evidence type="ECO:0000256" key="8">
    <source>
        <dbReference type="ARBA" id="ARBA00022989"/>
    </source>
</evidence>
<comment type="subcellular location">
    <subcellularLocation>
        <location evidence="3">Cell membrane</location>
        <topology evidence="3">Multi-pass membrane protein</topology>
    </subcellularLocation>
    <subcellularLocation>
        <location evidence="2">Cytoplasmic vesicle</location>
        <location evidence="2">Autophagosome membrane</location>
        <topology evidence="2">Multi-pass membrane protein</topology>
    </subcellularLocation>
    <subcellularLocation>
        <location evidence="1">Endosome membrane</location>
        <topology evidence="1">Multi-pass membrane protein</topology>
    </subcellularLocation>
</comment>
<keyword evidence="6 14" id="KW-0812">Transmembrane</keyword>
<evidence type="ECO:0000256" key="10">
    <source>
        <dbReference type="ARBA" id="ARBA00023136"/>
    </source>
</evidence>
<evidence type="ECO:0000256" key="4">
    <source>
        <dbReference type="ARBA" id="ARBA00006565"/>
    </source>
</evidence>
<organism evidence="16 17">
    <name type="scientific">Gopherus agassizii</name>
    <name type="common">Agassiz's desert tortoise</name>
    <dbReference type="NCBI Taxonomy" id="38772"/>
    <lineage>
        <taxon>Eukaryota</taxon>
        <taxon>Metazoa</taxon>
        <taxon>Chordata</taxon>
        <taxon>Craniata</taxon>
        <taxon>Vertebrata</taxon>
        <taxon>Euteleostomi</taxon>
        <taxon>Archelosauria</taxon>
        <taxon>Testudinata</taxon>
        <taxon>Testudines</taxon>
        <taxon>Cryptodira</taxon>
        <taxon>Durocryptodira</taxon>
        <taxon>Testudinoidea</taxon>
        <taxon>Testudinidae</taxon>
        <taxon>Gopherus</taxon>
    </lineage>
</organism>
<evidence type="ECO:0000313" key="17">
    <source>
        <dbReference type="Proteomes" id="UP000291020"/>
    </source>
</evidence>
<dbReference type="InterPro" id="IPR050911">
    <property type="entry name" value="DRAM/TMEM150_Autophagy_Mod"/>
</dbReference>
<evidence type="ECO:0000256" key="3">
    <source>
        <dbReference type="ARBA" id="ARBA00004651"/>
    </source>
</evidence>
<proteinExistence type="inferred from homology"/>
<feature type="transmembrane region" description="Helical" evidence="14">
    <location>
        <begin position="77"/>
        <end position="98"/>
    </location>
</feature>
<keyword evidence="7" id="KW-0967">Endosome</keyword>
<evidence type="ECO:0000256" key="12">
    <source>
        <dbReference type="ARBA" id="ARBA00023329"/>
    </source>
</evidence>